<evidence type="ECO:0000259" key="6">
    <source>
        <dbReference type="PROSITE" id="PS50135"/>
    </source>
</evidence>
<dbReference type="Proteomes" id="UP000692954">
    <property type="component" value="Unassembled WGS sequence"/>
</dbReference>
<keyword evidence="3" id="KW-0862">Zinc</keyword>
<keyword evidence="2 4" id="KW-0863">Zinc-finger</keyword>
<comment type="caution">
    <text evidence="7">The sequence shown here is derived from an EMBL/GenBank/DDBJ whole genome shotgun (WGS) entry which is preliminary data.</text>
</comment>
<dbReference type="PANTHER" id="PTHR15090">
    <property type="entry name" value="SEQUESTOSOME 1-RELATED"/>
    <property type="match status" value="1"/>
</dbReference>
<dbReference type="InterPro" id="IPR052260">
    <property type="entry name" value="Autophagy_Rcpt_SigReg"/>
</dbReference>
<evidence type="ECO:0000256" key="2">
    <source>
        <dbReference type="ARBA" id="ARBA00022771"/>
    </source>
</evidence>
<dbReference type="Pfam" id="PF00569">
    <property type="entry name" value="ZZ"/>
    <property type="match status" value="1"/>
</dbReference>
<proteinExistence type="predicted"/>
<evidence type="ECO:0000256" key="4">
    <source>
        <dbReference type="PROSITE-ProRule" id="PRU00228"/>
    </source>
</evidence>
<reference evidence="7" key="1">
    <citation type="submission" date="2021-01" db="EMBL/GenBank/DDBJ databases">
        <authorList>
            <consortium name="Genoscope - CEA"/>
            <person name="William W."/>
        </authorList>
    </citation>
    <scope>NUCLEOTIDE SEQUENCE</scope>
</reference>
<accession>A0A8S1Q1D9</accession>
<protein>
    <recommendedName>
        <fullName evidence="6">ZZ-type domain-containing protein</fullName>
    </recommendedName>
</protein>
<keyword evidence="8" id="KW-1185">Reference proteome</keyword>
<evidence type="ECO:0000256" key="3">
    <source>
        <dbReference type="ARBA" id="ARBA00022833"/>
    </source>
</evidence>
<organism evidence="7 8">
    <name type="scientific">Paramecium sonneborni</name>
    <dbReference type="NCBI Taxonomy" id="65129"/>
    <lineage>
        <taxon>Eukaryota</taxon>
        <taxon>Sar</taxon>
        <taxon>Alveolata</taxon>
        <taxon>Ciliophora</taxon>
        <taxon>Intramacronucleata</taxon>
        <taxon>Oligohymenophorea</taxon>
        <taxon>Peniculida</taxon>
        <taxon>Parameciidae</taxon>
        <taxon>Paramecium</taxon>
    </lineage>
</organism>
<dbReference type="OrthoDB" id="2122982at2759"/>
<feature type="coiled-coil region" evidence="5">
    <location>
        <begin position="178"/>
        <end position="205"/>
    </location>
</feature>
<keyword evidence="1" id="KW-0479">Metal-binding</keyword>
<sequence>MQHLKLSIPSLNQSFLYSGNFKEMSYQQLISYAENRLGRVLYPEFQLLSINSEGVQLIIDSDQQLKILQGQNQQVIKIILKEKENETIVHPNTICSQCHSTPIINARYKCIVCENLEFCEKCLGHGQVHPLLILSKPEHEEYFDGFFKTSINKVKNLFNCQYNFKEALLKKKQVLFGYDKQNQQQKQINQEQRQLQQNIQDKEIIEDLHSKTLKLSEIFKLSPDKFDKFVKQNQHLSFEELVDLASEQIL</sequence>
<dbReference type="AlphaFoldDB" id="A0A8S1Q1D9"/>
<feature type="domain" description="ZZ-type" evidence="6">
    <location>
        <begin position="90"/>
        <end position="144"/>
    </location>
</feature>
<evidence type="ECO:0000313" key="7">
    <source>
        <dbReference type="EMBL" id="CAD8108603.1"/>
    </source>
</evidence>
<keyword evidence="5" id="KW-0175">Coiled coil</keyword>
<evidence type="ECO:0000256" key="5">
    <source>
        <dbReference type="SAM" id="Coils"/>
    </source>
</evidence>
<evidence type="ECO:0000313" key="8">
    <source>
        <dbReference type="Proteomes" id="UP000692954"/>
    </source>
</evidence>
<name>A0A8S1Q1D9_9CILI</name>
<dbReference type="PROSITE" id="PS50135">
    <property type="entry name" value="ZF_ZZ_2"/>
    <property type="match status" value="1"/>
</dbReference>
<dbReference type="EMBL" id="CAJJDN010000091">
    <property type="protein sequence ID" value="CAD8108603.1"/>
    <property type="molecule type" value="Genomic_DNA"/>
</dbReference>
<evidence type="ECO:0000256" key="1">
    <source>
        <dbReference type="ARBA" id="ARBA00022723"/>
    </source>
</evidence>
<gene>
    <name evidence="7" type="ORF">PSON_ATCC_30995.1.T0910154</name>
</gene>
<dbReference type="PANTHER" id="PTHR15090:SF8">
    <property type="entry name" value="ZZ-TYPE ZINC FINGER-CONTAINING PROTEIN"/>
    <property type="match status" value="1"/>
</dbReference>
<dbReference type="GO" id="GO:0008270">
    <property type="term" value="F:zinc ion binding"/>
    <property type="evidence" value="ECO:0007669"/>
    <property type="project" value="UniProtKB-KW"/>
</dbReference>
<dbReference type="PROSITE" id="PS01357">
    <property type="entry name" value="ZF_ZZ_1"/>
    <property type="match status" value="1"/>
</dbReference>
<dbReference type="SMART" id="SM00291">
    <property type="entry name" value="ZnF_ZZ"/>
    <property type="match status" value="1"/>
</dbReference>
<dbReference type="InterPro" id="IPR000433">
    <property type="entry name" value="Znf_ZZ"/>
</dbReference>